<accession>A0A4V3H2L6</accession>
<proteinExistence type="predicted"/>
<keyword evidence="2" id="KW-1185">Reference proteome</keyword>
<name>A0A4V3H2L6_9FLAO</name>
<organism evidence="1 2">
    <name type="scientific">Epilithonimonas xixisoli</name>
    <dbReference type="NCBI Taxonomy" id="1476462"/>
    <lineage>
        <taxon>Bacteria</taxon>
        <taxon>Pseudomonadati</taxon>
        <taxon>Bacteroidota</taxon>
        <taxon>Flavobacteriia</taxon>
        <taxon>Flavobacteriales</taxon>
        <taxon>Weeksellaceae</taxon>
        <taxon>Chryseobacterium group</taxon>
        <taxon>Epilithonimonas</taxon>
    </lineage>
</organism>
<dbReference type="AlphaFoldDB" id="A0A4V3H2L6"/>
<gene>
    <name evidence="1" type="ORF">B0I22_2189</name>
</gene>
<protein>
    <submittedName>
        <fullName evidence="1">Uncharacterized protein</fullName>
    </submittedName>
</protein>
<evidence type="ECO:0000313" key="2">
    <source>
        <dbReference type="Proteomes" id="UP000295313"/>
    </source>
</evidence>
<reference evidence="1 2" key="1">
    <citation type="submission" date="2019-03" db="EMBL/GenBank/DDBJ databases">
        <title>Genomic Encyclopedia of Type Strains, Phase III (KMG-III): the genomes of soil and plant-associated and newly described type strains.</title>
        <authorList>
            <person name="Whitman W."/>
        </authorList>
    </citation>
    <scope>NUCLEOTIDE SEQUENCE [LARGE SCALE GENOMIC DNA]</scope>
    <source>
        <strain evidence="1 2">CGMCC 1.12802</strain>
    </source>
</reference>
<dbReference type="EMBL" id="SOEO01000002">
    <property type="protein sequence ID" value="TDX84566.1"/>
    <property type="molecule type" value="Genomic_DNA"/>
</dbReference>
<dbReference type="Proteomes" id="UP000295313">
    <property type="component" value="Unassembled WGS sequence"/>
</dbReference>
<evidence type="ECO:0000313" key="1">
    <source>
        <dbReference type="EMBL" id="TDX84566.1"/>
    </source>
</evidence>
<sequence>MKDIVSEMINGNLYYLYLFLAKKVNDFKVFS</sequence>
<comment type="caution">
    <text evidence="1">The sequence shown here is derived from an EMBL/GenBank/DDBJ whole genome shotgun (WGS) entry which is preliminary data.</text>
</comment>